<dbReference type="CDD" id="cd01424">
    <property type="entry name" value="MGS_CPS_II"/>
    <property type="match status" value="1"/>
</dbReference>
<keyword evidence="5 14" id="KW-0028">Amino-acid biosynthesis</keyword>
<comment type="caution">
    <text evidence="14">Lacks conserved residue(s) required for the propagation of feature annotation.</text>
</comment>
<feature type="binding site" evidence="14">
    <location>
        <position position="831"/>
    </location>
    <ligand>
        <name>Mg(2+)</name>
        <dbReference type="ChEBI" id="CHEBI:18420"/>
        <label>4</label>
    </ligand>
</feature>
<evidence type="ECO:0000256" key="13">
    <source>
        <dbReference type="ARBA" id="ARBA00047359"/>
    </source>
</evidence>
<comment type="catalytic activity">
    <reaction evidence="14">
        <text>hydrogencarbonate + L-glutamine + 2 ATP + H2O = carbamoyl phosphate + L-glutamate + 2 ADP + phosphate + 2 H(+)</text>
        <dbReference type="Rhea" id="RHEA:18633"/>
        <dbReference type="ChEBI" id="CHEBI:15377"/>
        <dbReference type="ChEBI" id="CHEBI:15378"/>
        <dbReference type="ChEBI" id="CHEBI:17544"/>
        <dbReference type="ChEBI" id="CHEBI:29985"/>
        <dbReference type="ChEBI" id="CHEBI:30616"/>
        <dbReference type="ChEBI" id="CHEBI:43474"/>
        <dbReference type="ChEBI" id="CHEBI:58228"/>
        <dbReference type="ChEBI" id="CHEBI:58359"/>
        <dbReference type="ChEBI" id="CHEBI:456216"/>
        <dbReference type="EC" id="6.3.5.5"/>
    </reaction>
</comment>
<dbReference type="Pfam" id="PF02142">
    <property type="entry name" value="MGS"/>
    <property type="match status" value="1"/>
</dbReference>
<dbReference type="RefSeq" id="WP_204719658.1">
    <property type="nucleotide sequence ID" value="NZ_JACSNR010000002.1"/>
</dbReference>
<feature type="binding site" evidence="14">
    <location>
        <position position="284"/>
    </location>
    <ligand>
        <name>Mn(2+)</name>
        <dbReference type="ChEBI" id="CHEBI:29035"/>
        <label>1</label>
    </ligand>
</feature>
<dbReference type="Pfam" id="PF02786">
    <property type="entry name" value="CPSase_L_D2"/>
    <property type="match status" value="2"/>
</dbReference>
<feature type="binding site" evidence="14">
    <location>
        <position position="819"/>
    </location>
    <ligand>
        <name>Mg(2+)</name>
        <dbReference type="ChEBI" id="CHEBI:18420"/>
        <label>3</label>
    </ligand>
</feature>
<evidence type="ECO:0000313" key="18">
    <source>
        <dbReference type="Proteomes" id="UP000724149"/>
    </source>
</evidence>
<feature type="binding site" evidence="14">
    <location>
        <position position="176"/>
    </location>
    <ligand>
        <name>ATP</name>
        <dbReference type="ChEBI" id="CHEBI:30616"/>
        <label>1</label>
    </ligand>
</feature>
<feature type="binding site" evidence="14">
    <location>
        <position position="169"/>
    </location>
    <ligand>
        <name>ATP</name>
        <dbReference type="ChEBI" id="CHEBI:30616"/>
        <label>1</label>
    </ligand>
</feature>
<dbReference type="SUPFAM" id="SSF52335">
    <property type="entry name" value="Methylglyoxal synthase-like"/>
    <property type="match status" value="1"/>
</dbReference>
<dbReference type="InterPro" id="IPR005480">
    <property type="entry name" value="CPSase_lsu_oligo"/>
</dbReference>
<evidence type="ECO:0000259" key="15">
    <source>
        <dbReference type="PROSITE" id="PS50975"/>
    </source>
</evidence>
<feature type="binding site" evidence="14">
    <location>
        <position position="819"/>
    </location>
    <ligand>
        <name>ATP</name>
        <dbReference type="ChEBI" id="CHEBI:30616"/>
        <label>2</label>
    </ligand>
</feature>
<dbReference type="EMBL" id="JACSNR010000002">
    <property type="protein sequence ID" value="MBM6922623.1"/>
    <property type="molecule type" value="Genomic_DNA"/>
</dbReference>
<dbReference type="EC" id="6.3.4.16" evidence="14"/>
<evidence type="ECO:0000256" key="8">
    <source>
        <dbReference type="ARBA" id="ARBA00022741"/>
    </source>
</evidence>
<comment type="cofactor">
    <cofactor evidence="14">
        <name>Mg(2+)</name>
        <dbReference type="ChEBI" id="CHEBI:18420"/>
    </cofactor>
    <cofactor evidence="14">
        <name>Mn(2+)</name>
        <dbReference type="ChEBI" id="CHEBI:29035"/>
    </cofactor>
    <text evidence="14">Binds 4 Mg(2+) or Mn(2+) ions per subunit.</text>
</comment>
<dbReference type="NCBIfam" id="NF009455">
    <property type="entry name" value="PRK12815.1"/>
    <property type="match status" value="1"/>
</dbReference>
<feature type="binding site" evidence="14">
    <location>
        <position position="778"/>
    </location>
    <ligand>
        <name>ATP</name>
        <dbReference type="ChEBI" id="CHEBI:30616"/>
        <label>2</label>
    </ligand>
</feature>
<dbReference type="InterPro" id="IPR011761">
    <property type="entry name" value="ATP-grasp"/>
</dbReference>
<organism evidence="17 18">
    <name type="scientific">Hydrogenoanaerobacterium saccharovorans</name>
    <dbReference type="NCBI Taxonomy" id="474960"/>
    <lineage>
        <taxon>Bacteria</taxon>
        <taxon>Bacillati</taxon>
        <taxon>Bacillota</taxon>
        <taxon>Clostridia</taxon>
        <taxon>Eubacteriales</taxon>
        <taxon>Oscillospiraceae</taxon>
        <taxon>Hydrogenoanaerobacterium</taxon>
    </lineage>
</organism>
<feature type="binding site" evidence="14">
    <location>
        <position position="208"/>
    </location>
    <ligand>
        <name>ATP</name>
        <dbReference type="ChEBI" id="CHEBI:30616"/>
        <label>1</label>
    </ligand>
</feature>
<keyword evidence="9 14" id="KW-0067">ATP-binding</keyword>
<evidence type="ECO:0000259" key="16">
    <source>
        <dbReference type="PROSITE" id="PS51855"/>
    </source>
</evidence>
<feature type="domain" description="MGS-like" evidence="16">
    <location>
        <begin position="929"/>
        <end position="1064"/>
    </location>
</feature>
<dbReference type="Gene3D" id="3.30.1490.20">
    <property type="entry name" value="ATP-grasp fold, A domain"/>
    <property type="match status" value="1"/>
</dbReference>
<dbReference type="Gene3D" id="3.30.470.20">
    <property type="entry name" value="ATP-grasp fold, B domain"/>
    <property type="match status" value="2"/>
</dbReference>
<keyword evidence="18" id="KW-1185">Reference proteome</keyword>
<feature type="region of interest" description="Carboxyphosphate synthetic domain" evidence="14">
    <location>
        <begin position="1"/>
        <end position="401"/>
    </location>
</feature>
<comment type="similarity">
    <text evidence="2 14">Belongs to the CarB family.</text>
</comment>
<evidence type="ECO:0000256" key="5">
    <source>
        <dbReference type="ARBA" id="ARBA00022605"/>
    </source>
</evidence>
<comment type="catalytic activity">
    <reaction evidence="13 14">
        <text>hydrogencarbonate + NH4(+) + 2 ATP = carbamoyl phosphate + 2 ADP + phosphate + 2 H(+)</text>
        <dbReference type="Rhea" id="RHEA:18029"/>
        <dbReference type="ChEBI" id="CHEBI:15378"/>
        <dbReference type="ChEBI" id="CHEBI:17544"/>
        <dbReference type="ChEBI" id="CHEBI:28938"/>
        <dbReference type="ChEBI" id="CHEBI:30616"/>
        <dbReference type="ChEBI" id="CHEBI:43474"/>
        <dbReference type="ChEBI" id="CHEBI:58228"/>
        <dbReference type="ChEBI" id="CHEBI:456216"/>
        <dbReference type="EC" id="6.3.4.16"/>
    </reaction>
</comment>
<dbReference type="PROSITE" id="PS51855">
    <property type="entry name" value="MGS"/>
    <property type="match status" value="1"/>
</dbReference>
<evidence type="ECO:0000256" key="2">
    <source>
        <dbReference type="ARBA" id="ARBA00009799"/>
    </source>
</evidence>
<evidence type="ECO:0000256" key="10">
    <source>
        <dbReference type="ARBA" id="ARBA00022842"/>
    </source>
</evidence>
<feature type="binding site" evidence="14">
    <location>
        <position position="751"/>
    </location>
    <ligand>
        <name>ATP</name>
        <dbReference type="ChEBI" id="CHEBI:30616"/>
        <label>2</label>
    </ligand>
</feature>
<dbReference type="Proteomes" id="UP000724149">
    <property type="component" value="Unassembled WGS sequence"/>
</dbReference>
<dbReference type="PRINTS" id="PR00098">
    <property type="entry name" value="CPSASE"/>
</dbReference>
<name>A0ABS2GLD7_9FIRM</name>
<feature type="binding site" evidence="14">
    <location>
        <position position="833"/>
    </location>
    <ligand>
        <name>Mg(2+)</name>
        <dbReference type="ChEBI" id="CHEBI:18420"/>
        <label>4</label>
    </ligand>
</feature>
<feature type="binding site" evidence="14">
    <location>
        <position position="831"/>
    </location>
    <ligand>
        <name>Mn(2+)</name>
        <dbReference type="ChEBI" id="CHEBI:29035"/>
        <label>4</label>
    </ligand>
</feature>
<keyword evidence="12" id="KW-0464">Manganese</keyword>
<dbReference type="SUPFAM" id="SSF52440">
    <property type="entry name" value="PreATP-grasp domain"/>
    <property type="match status" value="2"/>
</dbReference>
<feature type="domain" description="ATP-grasp" evidence="15">
    <location>
        <begin position="670"/>
        <end position="860"/>
    </location>
</feature>
<keyword evidence="8 14" id="KW-0547">Nucleotide-binding</keyword>
<feature type="binding site" evidence="14">
    <location>
        <position position="129"/>
    </location>
    <ligand>
        <name>ATP</name>
        <dbReference type="ChEBI" id="CHEBI:30616"/>
        <label>1</label>
    </ligand>
</feature>
<keyword evidence="7 14" id="KW-0677">Repeat</keyword>
<dbReference type="InterPro" id="IPR006275">
    <property type="entry name" value="CPSase_lsu"/>
</dbReference>
<keyword evidence="4 14" id="KW-0436">Ligase</keyword>
<dbReference type="InterPro" id="IPR013815">
    <property type="entry name" value="ATP_grasp_subdomain_1"/>
</dbReference>
<evidence type="ECO:0000256" key="7">
    <source>
        <dbReference type="ARBA" id="ARBA00022737"/>
    </source>
</evidence>
<feature type="binding site" evidence="14">
    <location>
        <position position="175"/>
    </location>
    <ligand>
        <name>ATP</name>
        <dbReference type="ChEBI" id="CHEBI:30616"/>
        <label>1</label>
    </ligand>
</feature>
<dbReference type="NCBIfam" id="TIGR01369">
    <property type="entry name" value="CPSaseII_lrg"/>
    <property type="match status" value="1"/>
</dbReference>
<dbReference type="InterPro" id="IPR005483">
    <property type="entry name" value="CPSase_dom"/>
</dbReference>
<feature type="binding site" evidence="14">
    <location>
        <position position="706"/>
    </location>
    <ligand>
        <name>ATP</name>
        <dbReference type="ChEBI" id="CHEBI:30616"/>
        <label>2</label>
    </ligand>
</feature>
<keyword evidence="11 14" id="KW-0665">Pyrimidine biosynthesis</keyword>
<feature type="binding site" evidence="14">
    <location>
        <position position="298"/>
    </location>
    <ligand>
        <name>ATP</name>
        <dbReference type="ChEBI" id="CHEBI:30616"/>
        <label>1</label>
    </ligand>
</feature>
<dbReference type="InterPro" id="IPR011607">
    <property type="entry name" value="MGS-like_dom"/>
</dbReference>
<feature type="binding site" evidence="14">
    <location>
        <position position="831"/>
    </location>
    <ligand>
        <name>ATP</name>
        <dbReference type="ChEBI" id="CHEBI:30616"/>
        <label>2</label>
    </ligand>
</feature>
<feature type="binding site" evidence="14">
    <location>
        <position position="284"/>
    </location>
    <ligand>
        <name>ATP</name>
        <dbReference type="ChEBI" id="CHEBI:30616"/>
        <label>1</label>
    </ligand>
</feature>
<proteinExistence type="inferred from homology"/>
<feature type="binding site" evidence="14">
    <location>
        <position position="215"/>
    </location>
    <ligand>
        <name>ATP</name>
        <dbReference type="ChEBI" id="CHEBI:30616"/>
        <label>1</label>
    </ligand>
</feature>
<dbReference type="PANTHER" id="PTHR11405:SF53">
    <property type="entry name" value="CARBAMOYL-PHOSPHATE SYNTHASE [AMMONIA], MITOCHONDRIAL"/>
    <property type="match status" value="1"/>
</dbReference>
<accession>A0ABS2GLD7</accession>
<sequence length="1064" mass="117191">MPLRNDLKKVMVIGSGPIIIGQAAEFDYAGTQACRALKEEGLEVVLVNSNPATIMTDKAMADKVYIEPLTLDVVKRIIEIEKPDGLLSTLGGQTGLTLSMQLDKDGFLAEHNVRLLGAKRSTIDKAEDRQMFKDTMEKIGQPCIPSKVVENLPDAIAFTEEIGLPVIIRPAFTMGGTGGGIATTMEELHEIAENGLRLSPITQILVEKCISGWKEIEFEVIRDSVGNSITVCSMENMDPVGIHTGDSIVIAPAVSLSTEEFGMLREAAIDIVNELGVEGGCNCQFALEPGSKEYAVIEVNPRVSRSSALASKATGYPIAKVATKIAIGYRLDEIRNAVTGSTWACNEPTVDYIVCKFPKWPFDKFVYGKRTLGTQMKATGEVMSIGSSFEQAIMKAVRSIELGLDTLRLPKNADKTDDEIRELLHVQDDERIFAVFEALYRGIDFDTIYAATKIDKWFLGKLWNLARIEHELEKGSLDNELYLEAKDAGFLDKTIERISGVSCAPYHRKAAYKMVDTCAAEFQAQTPYFYSTFDEENEAEIFLERNKNDKKKVLVFGSGPIRIGQGIEFDYCSVHCVWALKEHGYEAVIINNNPETVSTDFDTSDRLYFDPLTPEDVDSVLEIEKPWGAVVQFGGQTAIKLTKHLQEKGVNILGTSADSIDAAEDRERFDEVLEQCGIPRAKGTTVFTTEEAVKAADELGYPVLLRPSYVLGGQNMIIAYSESDVREYMGIITSHEIENPVLVDKYLMGTEVEVDAICDGNDYLIPGIMQHIERAGIHSGDSISVYPAQTLSQKVRATIIDYTGRLARALKVVGLVNIQYVVYNGEVYVIEVNPRSSRTVPYISKVANVPMVDLATKVMLGEKLADLGYGTGLYPQGDYVAVKVPVFSFEKLHDVDIQLGPEMKSTGEVLGIAKTFEEALYKGLVAAGYKMKKEGGVLISVKDGDKQEIIEVADRFERLGFTIYATAGTAKTLNSNMIAANVVRKIEEPSPNILDLFEENKIDYLISTNATGRKPAEHSVQMRRKAVERSIACLTAVDTAMALTECLLMDTTINDVDLVDITKI</sequence>
<feature type="binding site" evidence="14">
    <location>
        <position position="298"/>
    </location>
    <ligand>
        <name>Mg(2+)</name>
        <dbReference type="ChEBI" id="CHEBI:18420"/>
        <label>2</label>
    </ligand>
</feature>
<evidence type="ECO:0000256" key="4">
    <source>
        <dbReference type="ARBA" id="ARBA00022598"/>
    </source>
</evidence>
<keyword evidence="6" id="KW-0479">Metal-binding</keyword>
<feature type="binding site" evidence="14">
    <location>
        <position position="284"/>
    </location>
    <ligand>
        <name>Mg(2+)</name>
        <dbReference type="ChEBI" id="CHEBI:18420"/>
        <label>1</label>
    </ligand>
</feature>
<gene>
    <name evidence="14 17" type="primary">carB</name>
    <name evidence="17" type="ORF">H9X81_02780</name>
</gene>
<feature type="binding site" evidence="14">
    <location>
        <position position="777"/>
    </location>
    <ligand>
        <name>ATP</name>
        <dbReference type="ChEBI" id="CHEBI:30616"/>
        <label>2</label>
    </ligand>
</feature>
<dbReference type="NCBIfam" id="NF003671">
    <property type="entry name" value="PRK05294.1"/>
    <property type="match status" value="1"/>
</dbReference>
<evidence type="ECO:0000256" key="11">
    <source>
        <dbReference type="ARBA" id="ARBA00022975"/>
    </source>
</evidence>
<dbReference type="InterPro" id="IPR036897">
    <property type="entry name" value="CarbamoylP_synth_lsu_oligo_sf"/>
</dbReference>
<feature type="binding site" evidence="14">
    <location>
        <position position="243"/>
    </location>
    <ligand>
        <name>ATP</name>
        <dbReference type="ChEBI" id="CHEBI:30616"/>
        <label>1</label>
    </ligand>
</feature>
<dbReference type="HAMAP" id="MF_01210_B">
    <property type="entry name" value="CPSase_L_chain_B"/>
    <property type="match status" value="1"/>
</dbReference>
<dbReference type="Gene3D" id="3.40.50.20">
    <property type="match status" value="2"/>
</dbReference>
<dbReference type="Pfam" id="PF25596">
    <property type="entry name" value="CPSase_L_D1"/>
    <property type="match status" value="2"/>
</dbReference>
<dbReference type="GO" id="GO:0004088">
    <property type="term" value="F:carbamoyl-phosphate synthase (glutamine-hydrolyzing) activity"/>
    <property type="evidence" value="ECO:0007669"/>
    <property type="project" value="UniProtKB-EC"/>
</dbReference>
<dbReference type="SUPFAM" id="SSF56059">
    <property type="entry name" value="Glutathione synthetase ATP-binding domain-like"/>
    <property type="match status" value="2"/>
</dbReference>
<evidence type="ECO:0000256" key="14">
    <source>
        <dbReference type="HAMAP-Rule" id="MF_01210"/>
    </source>
</evidence>
<feature type="binding site" evidence="14">
    <location>
        <position position="210"/>
    </location>
    <ligand>
        <name>ATP</name>
        <dbReference type="ChEBI" id="CHEBI:30616"/>
        <label>1</label>
    </ligand>
</feature>
<comment type="domain">
    <text evidence="14">The large subunit is composed of 2 ATP-grasp domains that are involved in binding the 2 ATP molecules needed for carbamoyl phosphate synthesis. The N-terminal ATP-grasp domain (referred to as the carboxyphosphate synthetic component) catalyzes the ATP-dependent phosphorylation of hydrogencarbonate to carboxyphosphate and the subsequent nucleophilic attack by ammonia to form a carbamate intermediate. The C-terminal ATP-grasp domain (referred to as the carbamoyl phosphate synthetic component) then catalyzes the phosphorylation of carbamate with the second ATP to form the end product carbamoyl phosphate. The reactive and unstable enzyme intermediates are sequentially channeled from one active site to the next through the interior of the protein over a distance of at least 96 A.</text>
</comment>
<dbReference type="SMART" id="SM01096">
    <property type="entry name" value="CPSase_L_D3"/>
    <property type="match status" value="1"/>
</dbReference>
<evidence type="ECO:0000256" key="6">
    <source>
        <dbReference type="ARBA" id="ARBA00022723"/>
    </source>
</evidence>
<feature type="binding site" evidence="14">
    <location>
        <position position="300"/>
    </location>
    <ligand>
        <name>Mg(2+)</name>
        <dbReference type="ChEBI" id="CHEBI:18420"/>
        <label>2</label>
    </ligand>
</feature>
<dbReference type="Pfam" id="PF02787">
    <property type="entry name" value="CPSase_L_D3"/>
    <property type="match status" value="1"/>
</dbReference>
<feature type="binding site" evidence="14">
    <location>
        <position position="819"/>
    </location>
    <ligand>
        <name>Mn(2+)</name>
        <dbReference type="ChEBI" id="CHEBI:29035"/>
        <label>3</label>
    </ligand>
</feature>
<evidence type="ECO:0000256" key="3">
    <source>
        <dbReference type="ARBA" id="ARBA00022571"/>
    </source>
</evidence>
<feature type="binding site" evidence="14">
    <location>
        <position position="776"/>
    </location>
    <ligand>
        <name>ATP</name>
        <dbReference type="ChEBI" id="CHEBI:30616"/>
        <label>2</label>
    </ligand>
</feature>
<feature type="binding site" evidence="14">
    <location>
        <position position="779"/>
    </location>
    <ligand>
        <name>ATP</name>
        <dbReference type="ChEBI" id="CHEBI:30616"/>
        <label>2</label>
    </ligand>
</feature>
<feature type="binding site" evidence="14">
    <location>
        <position position="242"/>
    </location>
    <ligand>
        <name>ATP</name>
        <dbReference type="ChEBI" id="CHEBI:30616"/>
        <label>1</label>
    </ligand>
</feature>
<feature type="binding site" evidence="14">
    <location>
        <position position="298"/>
    </location>
    <ligand>
        <name>Mn(2+)</name>
        <dbReference type="ChEBI" id="CHEBI:29035"/>
        <label>2</label>
    </ligand>
</feature>
<evidence type="ECO:0000256" key="12">
    <source>
        <dbReference type="ARBA" id="ARBA00023211"/>
    </source>
</evidence>
<comment type="pathway">
    <text evidence="14">Pyrimidine metabolism; UMP biosynthesis via de novo pathway; (S)-dihydroorotate from bicarbonate: step 1/3.</text>
</comment>
<dbReference type="EC" id="6.3.5.5" evidence="14"/>
<feature type="binding site" evidence="14">
    <location>
        <position position="300"/>
    </location>
    <ligand>
        <name>Mn(2+)</name>
        <dbReference type="ChEBI" id="CHEBI:29035"/>
        <label>2</label>
    </ligand>
</feature>
<comment type="subunit">
    <text evidence="14">Composed of two chains; the small (or glutamine) chain promotes the hydrolysis of glutamine to ammonia, which is used by the large (or ammonia) chain to synthesize carbamoyl phosphate. Tetramer of heterodimers (alpha,beta)4.</text>
</comment>
<feature type="binding site" evidence="14">
    <location>
        <position position="833"/>
    </location>
    <ligand>
        <name>Mn(2+)</name>
        <dbReference type="ChEBI" id="CHEBI:29035"/>
        <label>4</label>
    </ligand>
</feature>
<keyword evidence="10" id="KW-0460">Magnesium</keyword>
<feature type="region of interest" description="Allosteric domain" evidence="14">
    <location>
        <begin position="929"/>
        <end position="1064"/>
    </location>
</feature>
<feature type="binding site" evidence="14">
    <location>
        <position position="831"/>
    </location>
    <ligand>
        <name>Mn(2+)</name>
        <dbReference type="ChEBI" id="CHEBI:29035"/>
        <label>3</label>
    </ligand>
</feature>
<evidence type="ECO:0000256" key="9">
    <source>
        <dbReference type="ARBA" id="ARBA00022840"/>
    </source>
</evidence>
<evidence type="ECO:0000313" key="17">
    <source>
        <dbReference type="EMBL" id="MBM6922623.1"/>
    </source>
</evidence>
<feature type="binding site" evidence="14">
    <location>
        <position position="831"/>
    </location>
    <ligand>
        <name>Mg(2+)</name>
        <dbReference type="ChEBI" id="CHEBI:18420"/>
        <label>3</label>
    </ligand>
</feature>
<evidence type="ECO:0000256" key="1">
    <source>
        <dbReference type="ARBA" id="ARBA00005077"/>
    </source>
</evidence>
<dbReference type="PANTHER" id="PTHR11405">
    <property type="entry name" value="CARBAMOYLTRANSFERASE FAMILY MEMBER"/>
    <property type="match status" value="1"/>
</dbReference>
<dbReference type="Gene3D" id="1.10.1030.10">
    <property type="entry name" value="Carbamoyl-phosphate synthetase, large subunit oligomerisation domain"/>
    <property type="match status" value="1"/>
</dbReference>
<dbReference type="PROSITE" id="PS00867">
    <property type="entry name" value="CPSASE_2"/>
    <property type="match status" value="2"/>
</dbReference>
<feature type="binding site" evidence="14">
    <location>
        <position position="298"/>
    </location>
    <ligand>
        <name>Mn(2+)</name>
        <dbReference type="ChEBI" id="CHEBI:29035"/>
        <label>1</label>
    </ligand>
</feature>
<dbReference type="SUPFAM" id="SSF48108">
    <property type="entry name" value="Carbamoyl phosphate synthetase, large subunit connection domain"/>
    <property type="match status" value="1"/>
</dbReference>
<protein>
    <recommendedName>
        <fullName evidence="14">Carbamoyl phosphate synthase large chain</fullName>
        <ecNumber evidence="14">6.3.4.16</ecNumber>
        <ecNumber evidence="14">6.3.5.5</ecNumber>
    </recommendedName>
    <alternativeName>
        <fullName evidence="14">Carbamoyl phosphate synthetase ammonia chain</fullName>
    </alternativeName>
</protein>
<dbReference type="InterPro" id="IPR036914">
    <property type="entry name" value="MGS-like_dom_sf"/>
</dbReference>
<dbReference type="PROSITE" id="PS50975">
    <property type="entry name" value="ATP_GRASP"/>
    <property type="match status" value="2"/>
</dbReference>
<dbReference type="Gene3D" id="3.40.50.1380">
    <property type="entry name" value="Methylglyoxal synthase-like domain"/>
    <property type="match status" value="1"/>
</dbReference>
<feature type="binding site" evidence="14">
    <location>
        <position position="241"/>
    </location>
    <ligand>
        <name>ATP</name>
        <dbReference type="ChEBI" id="CHEBI:30616"/>
        <label>1</label>
    </ligand>
</feature>
<feature type="domain" description="ATP-grasp" evidence="15">
    <location>
        <begin position="133"/>
        <end position="327"/>
    </location>
</feature>
<dbReference type="InterPro" id="IPR005479">
    <property type="entry name" value="CPAse_ATP-bd"/>
</dbReference>
<comment type="caution">
    <text evidence="17">The sequence shown here is derived from an EMBL/GenBank/DDBJ whole genome shotgun (WGS) entry which is preliminary data.</text>
</comment>
<comment type="function">
    <text evidence="14">Large subunit of the glutamine-dependent carbamoyl phosphate synthetase (CPSase). CPSase catalyzes the formation of carbamoyl phosphate from the ammonia moiety of glutamine, carbonate, and phosphate donated by ATP, constituting the first step of 2 biosynthetic pathways, one leading to arginine and/or urea and the other to pyrimidine nucleotides. The large subunit (synthetase) binds the substrates ammonia (free or transferred from glutamine from the small subunit), hydrogencarbonate and ATP and carries out an ATP-coupled ligase reaction, activating hydrogencarbonate by forming carboxy phosphate which reacts with ammonia to form carbamoyl phosphate.</text>
</comment>
<dbReference type="InterPro" id="IPR033937">
    <property type="entry name" value="MGS_CPS_CarB"/>
</dbReference>
<dbReference type="InterPro" id="IPR058047">
    <property type="entry name" value="CPSase_preATP-grasp"/>
</dbReference>
<comment type="pathway">
    <text evidence="1 14">Amino-acid biosynthesis; L-arginine biosynthesis; carbamoyl phosphate from bicarbonate: step 1/1.</text>
</comment>
<feature type="binding site" evidence="14">
    <location>
        <position position="298"/>
    </location>
    <ligand>
        <name>Mg(2+)</name>
        <dbReference type="ChEBI" id="CHEBI:18420"/>
        <label>1</label>
    </ligand>
</feature>
<dbReference type="InterPro" id="IPR016185">
    <property type="entry name" value="PreATP-grasp_dom_sf"/>
</dbReference>
<dbReference type="SMART" id="SM00851">
    <property type="entry name" value="MGS"/>
    <property type="match status" value="1"/>
</dbReference>
<feature type="binding site" evidence="14">
    <location>
        <position position="747"/>
    </location>
    <ligand>
        <name>ATP</name>
        <dbReference type="ChEBI" id="CHEBI:30616"/>
        <label>2</label>
    </ligand>
</feature>
<keyword evidence="3 14" id="KW-0055">Arginine biosynthesis</keyword>
<reference evidence="17 18" key="1">
    <citation type="journal article" date="2021" name="Sci. Rep.">
        <title>The distribution of antibiotic resistance genes in chicken gut microbiota commensals.</title>
        <authorList>
            <person name="Juricova H."/>
            <person name="Matiasovicova J."/>
            <person name="Kubasova T."/>
            <person name="Cejkova D."/>
            <person name="Rychlik I."/>
        </authorList>
    </citation>
    <scope>NUCLEOTIDE SEQUENCE [LARGE SCALE GENOMIC DNA]</scope>
    <source>
        <strain evidence="17 18">An564</strain>
    </source>
</reference>
<feature type="binding site" evidence="14">
    <location>
        <position position="745"/>
    </location>
    <ligand>
        <name>ATP</name>
        <dbReference type="ChEBI" id="CHEBI:30616"/>
        <label>2</label>
    </ligand>
</feature>